<feature type="compositionally biased region" description="Basic and acidic residues" evidence="6">
    <location>
        <begin position="414"/>
        <end position="430"/>
    </location>
</feature>
<dbReference type="PROSITE" id="PS50896">
    <property type="entry name" value="LISH"/>
    <property type="match status" value="1"/>
</dbReference>
<dbReference type="GO" id="GO:0005634">
    <property type="term" value="C:nucleus"/>
    <property type="evidence" value="ECO:0007669"/>
    <property type="project" value="UniProtKB-SubCell"/>
</dbReference>
<feature type="region of interest" description="Disordered" evidence="6">
    <location>
        <begin position="1360"/>
        <end position="1390"/>
    </location>
</feature>
<evidence type="ECO:0000256" key="4">
    <source>
        <dbReference type="ARBA" id="ARBA00022786"/>
    </source>
</evidence>
<dbReference type="Gene3D" id="2.130.10.10">
    <property type="entry name" value="YVTN repeat-like/Quinoprotein amine dehydrogenase"/>
    <property type="match status" value="1"/>
</dbReference>
<reference evidence="7" key="1">
    <citation type="submission" date="2020-02" db="EMBL/GenBank/DDBJ databases">
        <authorList>
            <person name="Scholz U."/>
            <person name="Mascher M."/>
            <person name="Fiebig A."/>
        </authorList>
    </citation>
    <scope>NUCLEOTIDE SEQUENCE</scope>
</reference>
<feature type="region of interest" description="Disordered" evidence="6">
    <location>
        <begin position="1263"/>
        <end position="1323"/>
    </location>
</feature>
<dbReference type="SMART" id="SM00667">
    <property type="entry name" value="LisH"/>
    <property type="match status" value="1"/>
</dbReference>
<dbReference type="InterPro" id="IPR015943">
    <property type="entry name" value="WD40/YVTN_repeat-like_dom_sf"/>
</dbReference>
<dbReference type="OrthoDB" id="27563at2759"/>
<feature type="compositionally biased region" description="Basic and acidic residues" evidence="6">
    <location>
        <begin position="267"/>
        <end position="276"/>
    </location>
</feature>
<feature type="compositionally biased region" description="Basic and acidic residues" evidence="6">
    <location>
        <begin position="346"/>
        <end position="364"/>
    </location>
</feature>
<dbReference type="InterPro" id="IPR033270">
    <property type="entry name" value="VPRBP/DCAF1"/>
</dbReference>
<feature type="compositionally biased region" description="Polar residues" evidence="6">
    <location>
        <begin position="1298"/>
        <end position="1311"/>
    </location>
</feature>
<evidence type="ECO:0000256" key="2">
    <source>
        <dbReference type="ARBA" id="ARBA00004906"/>
    </source>
</evidence>
<evidence type="ECO:0000313" key="8">
    <source>
        <dbReference type="Proteomes" id="UP000663760"/>
    </source>
</evidence>
<evidence type="ECO:0000313" key="7">
    <source>
        <dbReference type="EMBL" id="CAA7410365.1"/>
    </source>
</evidence>
<dbReference type="SUPFAM" id="SSF48371">
    <property type="entry name" value="ARM repeat"/>
    <property type="match status" value="1"/>
</dbReference>
<evidence type="ECO:0000256" key="1">
    <source>
        <dbReference type="ARBA" id="ARBA00004123"/>
    </source>
</evidence>
<dbReference type="Proteomes" id="UP000663760">
    <property type="component" value="Chromosome 17"/>
</dbReference>
<dbReference type="EMBL" id="LR746280">
    <property type="protein sequence ID" value="CAA7410365.1"/>
    <property type="molecule type" value="Genomic_DNA"/>
</dbReference>
<keyword evidence="5" id="KW-0539">Nucleus</keyword>
<evidence type="ECO:0000256" key="6">
    <source>
        <dbReference type="SAM" id="MobiDB-lite"/>
    </source>
</evidence>
<name>A0A7I8LM32_SPIIN</name>
<dbReference type="InterPro" id="IPR001680">
    <property type="entry name" value="WD40_rpt"/>
</dbReference>
<comment type="subcellular location">
    <subcellularLocation>
        <location evidence="1">Nucleus</location>
    </subcellularLocation>
</comment>
<feature type="region of interest" description="Disordered" evidence="6">
    <location>
        <begin position="1408"/>
        <end position="1448"/>
    </location>
</feature>
<dbReference type="GO" id="GO:0016567">
    <property type="term" value="P:protein ubiquitination"/>
    <property type="evidence" value="ECO:0007669"/>
    <property type="project" value="UniProtKB-UniPathway"/>
</dbReference>
<dbReference type="FunFam" id="2.130.10.10:FF:000366">
    <property type="entry name" value="DDB1-and CUL4-associated factor homolog 1"/>
    <property type="match status" value="1"/>
</dbReference>
<dbReference type="InterPro" id="IPR006594">
    <property type="entry name" value="LisH"/>
</dbReference>
<dbReference type="SMART" id="SM00320">
    <property type="entry name" value="WD40"/>
    <property type="match status" value="3"/>
</dbReference>
<dbReference type="InterPro" id="IPR016024">
    <property type="entry name" value="ARM-type_fold"/>
</dbReference>
<proteinExistence type="inferred from homology"/>
<keyword evidence="8" id="KW-1185">Reference proteome</keyword>
<feature type="compositionally biased region" description="Basic and acidic residues" evidence="6">
    <location>
        <begin position="1276"/>
        <end position="1287"/>
    </location>
</feature>
<feature type="compositionally biased region" description="Acidic residues" evidence="6">
    <location>
        <begin position="1889"/>
        <end position="1920"/>
    </location>
</feature>
<protein>
    <submittedName>
        <fullName evidence="7">Uncharacterized protein</fullName>
    </submittedName>
</protein>
<comment type="pathway">
    <text evidence="2">Protein modification; protein ubiquitination.</text>
</comment>
<feature type="compositionally biased region" description="Basic residues" evidence="6">
    <location>
        <begin position="375"/>
        <end position="388"/>
    </location>
</feature>
<dbReference type="UniPathway" id="UPA00143"/>
<feature type="compositionally biased region" description="Acidic residues" evidence="6">
    <location>
        <begin position="1856"/>
        <end position="1881"/>
    </location>
</feature>
<dbReference type="SUPFAM" id="SSF50978">
    <property type="entry name" value="WD40 repeat-like"/>
    <property type="match status" value="1"/>
</dbReference>
<feature type="region of interest" description="Disordered" evidence="6">
    <location>
        <begin position="1850"/>
        <end position="1922"/>
    </location>
</feature>
<dbReference type="PANTHER" id="PTHR13129:SF4">
    <property type="entry name" value="DDB1- AND CUL4-ASSOCIATED FACTOR 1"/>
    <property type="match status" value="1"/>
</dbReference>
<sequence length="1966" mass="213724">MDVGTDSAGEAPVTTAAEATREESQEGRIEGGDGDEALVGRAQRLVSKIMDARANPNPRHIHALATMLETQETRYMQESGSSSFNNGRASHVIGRLGNLIQDNDDFYDLVSSKFLSENRYSVSVRAATARLILSCSSTWMYPPVFDDDVLENIKSWVMEDIACASGDQCNWKSELGQNKPTDSEMLKTYSTGLLVICLTGGGQLVEDVLTSGLSAKLMRYLRMHVIGEVNASQKDATFPSENKHASGASLRCREENRRRLRPVTDATRSEPLRIGDEISSGDQSAERERDRSNAIRMTEGEECWADSPENLRPDLGDSPSEIAGMFQLAEGDVEQIEEKWCSRDVFDGRSRGNERHGPSRSSRDEDCDENDLSRRRMNRGLMRARGKGRINEGSLDTEQLTSPSSESRVGRGRGVRDRNFLKNEDAKTSPDIKNSMHRLDTDCFGNGDDSDDRFRECTIGSRDISDLVKKATQAAEAEARVANAPPEAVKAAGDAAAELVKTSALEAWKSTNDEEAAVLAASKAASTVVDAAIATDMSRQAQASGNSNEEPPTCEAVELEKDESEEFCILDDEPLAELREKYSIQCLEILGEYVEALGPVLHEKGVDVCLALLQRCFKNKSSPQVLVLLPEVLKLICTLAAHRKFAAVFIDRGGIQKLLSIQRVSQTFFGLSSCLFTIGTLQGIMERVCALPSDIVNQVVELALQLLSCSQDQARKNAAIFFAAAFVFRAVLDSFDAQEGLQKMLNLLHGTASVRSGGSSAAPNLPNATTLRNDRSPADVLTSLEKQIAYQTCVALRQYYRAHLLLLVDSLRPNKSSRSLPRHSSSARSAYKPLDISNEAMDAVFLQIQRDRKLGAAFVRTRWPPVDYFLFYNGHIIMLELCHAPPAERYLHDLAQYALGVLHIVTLFPYSRKMIVNATLSNDRVGMAVILDAINSAGGVDPEVIQQALNVLVNLVCPPPSISNKPPAQGQQSALAYMLNAAGAENMERYYERSVSDRTAPLPVQTVQEAALVERSSSAPLVSSFPSSSSGIVLSSITSGVVGDRRISLGSGAGCAGLAAQLEQGYRQARESVRANNGIKVLLHLLHPRMITPPATLDCLRALSCRVLLGLARDETIAHILTQLQVGKKLSELIRDHGGGQSYGTEQGRWQTELAQVAIELISIVTNSGRACTLAATDAAAPTLRRIERAAIAAATPITYHSRELLLLIHEHLQASGLTATAALLQKEAQLVPLPYLAAPQLLHQACVQDAHSTELQWPAGRAPLGFLSEPSQAGSRDEEASSKHDPSSSASCKKKQLQFSSSISQGKTQGPPNPPPSAAKVSCALRTPSGLGCLPDADAEAQYRTPILLPMKRKLMDSKDAAGGVGTPAKKIFTPDSAPQSAAFRTPNSARRSYLLPDSLGSAAAAAAASFGGTPREQLDQNDLLPDGPERSFLGGPTTPHSAIVQDPQVGGVFERVTLDSLVVQYLKHQHRQCPAPITTLPPLSLLQPHLCPEPSRSLDAPANVTARMSTREFKKQYGGSHGHRRDRQFVYSRFRPLRNCRDDAALLTCVTFLGDASRIATGSHSGELKIFNSDNGNVLENQSCHQSPVTLVQSAFSGESLLVLSSGTYDVRLWDAASLSVPLHSFEGCKAAQFSHSGAMFAALSTEATRREVLLYDVQTCDLIVKLSDGTSGSSGQVRGHMQSLIHFNPLDTMLLWNGVLWDRRVSRPVHRFDQFTDYGGGGFHPSGNEVIINSEVWDLRKFRLLRSVMSLDQTVITFNASGDIIYAILRRNLEDLASAVQTRRVRHPLFPAFRTIDAVNYADIATVPVDRCVLDLATEPTDSIIAVVAMDDHEEMFSSARLYEIGRRRPTDDDSDPDDVVDSDEEDDDEDEDSEADVDSILGADLDVDGISDAEDLSNDDEDDIDSGDELDDDNDFNIDGVAFGGAQGILEIVTEGEDEDSEVLESLSSGEEADFSGNGFGF</sequence>
<feature type="compositionally biased region" description="Polar residues" evidence="6">
    <location>
        <begin position="394"/>
        <end position="407"/>
    </location>
</feature>
<feature type="compositionally biased region" description="Basic and acidic residues" evidence="6">
    <location>
        <begin position="284"/>
        <end position="293"/>
    </location>
</feature>
<evidence type="ECO:0000256" key="3">
    <source>
        <dbReference type="ARBA" id="ARBA00008845"/>
    </source>
</evidence>
<feature type="compositionally biased region" description="Basic and acidic residues" evidence="6">
    <location>
        <begin position="19"/>
        <end position="31"/>
    </location>
</feature>
<dbReference type="PANTHER" id="PTHR13129">
    <property type="entry name" value="VPRBP PROTEIN-RELATED"/>
    <property type="match status" value="1"/>
</dbReference>
<feature type="region of interest" description="Disordered" evidence="6">
    <location>
        <begin position="1"/>
        <end position="34"/>
    </location>
</feature>
<keyword evidence="4" id="KW-0833">Ubl conjugation pathway</keyword>
<comment type="similarity">
    <text evidence="3">Belongs to the VPRBP/DCAF1 family.</text>
</comment>
<gene>
    <name evidence="7" type="ORF">SI8410_17021043</name>
</gene>
<feature type="region of interest" description="Disordered" evidence="6">
    <location>
        <begin position="237"/>
        <end position="321"/>
    </location>
</feature>
<feature type="region of interest" description="Disordered" evidence="6">
    <location>
        <begin position="1941"/>
        <end position="1966"/>
    </location>
</feature>
<organism evidence="7 8">
    <name type="scientific">Spirodela intermedia</name>
    <name type="common">Intermediate duckweed</name>
    <dbReference type="NCBI Taxonomy" id="51605"/>
    <lineage>
        <taxon>Eukaryota</taxon>
        <taxon>Viridiplantae</taxon>
        <taxon>Streptophyta</taxon>
        <taxon>Embryophyta</taxon>
        <taxon>Tracheophyta</taxon>
        <taxon>Spermatophyta</taxon>
        <taxon>Magnoliopsida</taxon>
        <taxon>Liliopsida</taxon>
        <taxon>Araceae</taxon>
        <taxon>Lemnoideae</taxon>
        <taxon>Spirodela</taxon>
    </lineage>
</organism>
<dbReference type="InterPro" id="IPR036322">
    <property type="entry name" value="WD40_repeat_dom_sf"/>
</dbReference>
<accession>A0A7I8LM32</accession>
<evidence type="ECO:0000256" key="5">
    <source>
        <dbReference type="ARBA" id="ARBA00023242"/>
    </source>
</evidence>
<dbReference type="GO" id="GO:0080008">
    <property type="term" value="C:Cul4-RING E3 ubiquitin ligase complex"/>
    <property type="evidence" value="ECO:0007669"/>
    <property type="project" value="TreeGrafter"/>
</dbReference>
<feature type="region of interest" description="Disordered" evidence="6">
    <location>
        <begin position="346"/>
        <end position="433"/>
    </location>
</feature>